<feature type="compositionally biased region" description="Low complexity" evidence="1">
    <location>
        <begin position="99"/>
        <end position="113"/>
    </location>
</feature>
<dbReference type="Proteomes" id="UP000268162">
    <property type="component" value="Unassembled WGS sequence"/>
</dbReference>
<keyword evidence="3" id="KW-1185">Reference proteome</keyword>
<feature type="compositionally biased region" description="Basic residues" evidence="1">
    <location>
        <begin position="464"/>
        <end position="474"/>
    </location>
</feature>
<feature type="compositionally biased region" description="Low complexity" evidence="1">
    <location>
        <begin position="161"/>
        <end position="170"/>
    </location>
</feature>
<feature type="compositionally biased region" description="Low complexity" evidence="1">
    <location>
        <begin position="196"/>
        <end position="207"/>
    </location>
</feature>
<organism evidence="2 3">
    <name type="scientific">Dimargaris cristalligena</name>
    <dbReference type="NCBI Taxonomy" id="215637"/>
    <lineage>
        <taxon>Eukaryota</taxon>
        <taxon>Fungi</taxon>
        <taxon>Fungi incertae sedis</taxon>
        <taxon>Zoopagomycota</taxon>
        <taxon>Kickxellomycotina</taxon>
        <taxon>Dimargaritomycetes</taxon>
        <taxon>Dimargaritales</taxon>
        <taxon>Dimargaritaceae</taxon>
        <taxon>Dimargaris</taxon>
    </lineage>
</organism>
<accession>A0A4P9ZX26</accession>
<evidence type="ECO:0008006" key="4">
    <source>
        <dbReference type="Google" id="ProtNLM"/>
    </source>
</evidence>
<sequence length="515" mass="56292">MNRISDFFTISPKTRRRLSVFRRTRPESLAVEAGPTPRSVSASTEVNEHDLAAAANLRRRATLPSYESPALVPSPSRRRHDHGQDHHDEQQFNREHEPASTSTLATAHATSLTDPSPTLVNQSVLSNYHLHHDQPQRDGGGVGHADDQATVVHRPTSPVGSLLSQSSSSSRLRRRHTISRLRISSWFGRSDPLTSPSPSMSEEPGSSEARKINRRQRHFRRAFTELDPLTIQSMFTSFKCTLDLDVFWKGILFVTPQGLFFYGCRLNPFVQYNPALYNTNLPEKNPHSQQQSPSLPPRQQPANGLGRSGSGTGGDYLGGTTTTDPSLAPASSSSHHSGGGGHSSLPFPFALPTKYPDSVRICLPFETIRDFHKESLLGILPNVIRIRTATRHYIFTGFLSRDSTHQSLQAAQMQYQATANAALNVGTMAVALQHKPSVKTSAPASPTATAVASPTTPAAAERKSSRRTSSRRHTSSAAPGERSGSTRRSRPKSASTATYRDSHHSQRASVVSIQG</sequence>
<reference evidence="3" key="1">
    <citation type="journal article" date="2018" name="Nat. Microbiol.">
        <title>Leveraging single-cell genomics to expand the fungal tree of life.</title>
        <authorList>
            <person name="Ahrendt S.R."/>
            <person name="Quandt C.A."/>
            <person name="Ciobanu D."/>
            <person name="Clum A."/>
            <person name="Salamov A."/>
            <person name="Andreopoulos B."/>
            <person name="Cheng J.F."/>
            <person name="Woyke T."/>
            <person name="Pelin A."/>
            <person name="Henrissat B."/>
            <person name="Reynolds N.K."/>
            <person name="Benny G.L."/>
            <person name="Smith M.E."/>
            <person name="James T.Y."/>
            <person name="Grigoriev I.V."/>
        </authorList>
    </citation>
    <scope>NUCLEOTIDE SEQUENCE [LARGE SCALE GENOMIC DNA]</scope>
    <source>
        <strain evidence="3">RSA 468</strain>
    </source>
</reference>
<feature type="compositionally biased region" description="Low complexity" evidence="1">
    <location>
        <begin position="439"/>
        <end position="459"/>
    </location>
</feature>
<dbReference type="Gene3D" id="2.30.29.30">
    <property type="entry name" value="Pleckstrin-homology domain (PH domain)/Phosphotyrosine-binding domain (PTB)"/>
    <property type="match status" value="1"/>
</dbReference>
<proteinExistence type="predicted"/>
<protein>
    <recommendedName>
        <fullName evidence="4">GRAM domain-containing protein</fullName>
    </recommendedName>
</protein>
<feature type="compositionally biased region" description="Basic and acidic residues" evidence="1">
    <location>
        <begin position="82"/>
        <end position="98"/>
    </location>
</feature>
<feature type="region of interest" description="Disordered" evidence="1">
    <location>
        <begin position="190"/>
        <end position="212"/>
    </location>
</feature>
<dbReference type="AlphaFoldDB" id="A0A4P9ZX26"/>
<dbReference type="EMBL" id="ML002431">
    <property type="protein sequence ID" value="RKP37908.1"/>
    <property type="molecule type" value="Genomic_DNA"/>
</dbReference>
<feature type="region of interest" description="Disordered" evidence="1">
    <location>
        <begin position="62"/>
        <end position="119"/>
    </location>
</feature>
<gene>
    <name evidence="2" type="ORF">BJ085DRAFT_28858</name>
</gene>
<name>A0A4P9ZX26_9FUNG</name>
<dbReference type="InterPro" id="IPR011993">
    <property type="entry name" value="PH-like_dom_sf"/>
</dbReference>
<evidence type="ECO:0000313" key="2">
    <source>
        <dbReference type="EMBL" id="RKP37908.1"/>
    </source>
</evidence>
<evidence type="ECO:0000313" key="3">
    <source>
        <dbReference type="Proteomes" id="UP000268162"/>
    </source>
</evidence>
<feature type="region of interest" description="Disordered" evidence="1">
    <location>
        <begin position="280"/>
        <end position="342"/>
    </location>
</feature>
<feature type="region of interest" description="Disordered" evidence="1">
    <location>
        <begin position="152"/>
        <end position="175"/>
    </location>
</feature>
<feature type="compositionally biased region" description="Gly residues" evidence="1">
    <location>
        <begin position="306"/>
        <end position="317"/>
    </location>
</feature>
<evidence type="ECO:0000256" key="1">
    <source>
        <dbReference type="SAM" id="MobiDB-lite"/>
    </source>
</evidence>
<feature type="region of interest" description="Disordered" evidence="1">
    <location>
        <begin position="439"/>
        <end position="515"/>
    </location>
</feature>